<dbReference type="Proteomes" id="UP000825729">
    <property type="component" value="Unassembled WGS sequence"/>
</dbReference>
<dbReference type="AlphaFoldDB" id="A0AAV7F937"/>
<accession>A0AAV7F937</accession>
<evidence type="ECO:0000313" key="1">
    <source>
        <dbReference type="EMBL" id="KAG9456287.1"/>
    </source>
</evidence>
<proteinExistence type="predicted"/>
<sequence>MCFCQHSPCQQPDASRDNKQVGVIYETGKEKGTSKPESFWNNHNSVRCRPPRGRNAQDSRILKNRKHSLSSNIFHHVFVLQYRKSGRLFMKTEKPEQGILRMFNRITFQKVSKIGFEECARLEMKPTIAGGCRKINMNWSAKSRINAPENSKALLFSTRRSRAFEGTIDDMLQVTEKHGVAAKAGIVPCTCTSETSGQEKRRSAGFSELCRGSVVGQSELRRGRWDIKDKDLIGVEKVLSA</sequence>
<evidence type="ECO:0000313" key="2">
    <source>
        <dbReference type="Proteomes" id="UP000825729"/>
    </source>
</evidence>
<dbReference type="EMBL" id="JAINDJ010000002">
    <property type="protein sequence ID" value="KAG9456287.1"/>
    <property type="molecule type" value="Genomic_DNA"/>
</dbReference>
<organism evidence="1 2">
    <name type="scientific">Aristolochia fimbriata</name>
    <name type="common">White veined hardy Dutchman's pipe vine</name>
    <dbReference type="NCBI Taxonomy" id="158543"/>
    <lineage>
        <taxon>Eukaryota</taxon>
        <taxon>Viridiplantae</taxon>
        <taxon>Streptophyta</taxon>
        <taxon>Embryophyta</taxon>
        <taxon>Tracheophyta</taxon>
        <taxon>Spermatophyta</taxon>
        <taxon>Magnoliopsida</taxon>
        <taxon>Magnoliidae</taxon>
        <taxon>Piperales</taxon>
        <taxon>Aristolochiaceae</taxon>
        <taxon>Aristolochia</taxon>
    </lineage>
</organism>
<reference evidence="1 2" key="1">
    <citation type="submission" date="2021-07" db="EMBL/GenBank/DDBJ databases">
        <title>The Aristolochia fimbriata genome: insights into angiosperm evolution, floral development and chemical biosynthesis.</title>
        <authorList>
            <person name="Jiao Y."/>
        </authorList>
    </citation>
    <scope>NUCLEOTIDE SEQUENCE [LARGE SCALE GENOMIC DNA]</scope>
    <source>
        <strain evidence="1">IBCAS-2021</strain>
        <tissue evidence="1">Leaf</tissue>
    </source>
</reference>
<gene>
    <name evidence="1" type="ORF">H6P81_000795</name>
</gene>
<protein>
    <submittedName>
        <fullName evidence="1">Uncharacterized protein</fullName>
    </submittedName>
</protein>
<keyword evidence="2" id="KW-1185">Reference proteome</keyword>
<comment type="caution">
    <text evidence="1">The sequence shown here is derived from an EMBL/GenBank/DDBJ whole genome shotgun (WGS) entry which is preliminary data.</text>
</comment>
<name>A0AAV7F937_ARIFI</name>